<dbReference type="STRING" id="426128.SAMN05660297_00286"/>
<keyword evidence="5 10" id="KW-0819">tRNA processing</keyword>
<dbReference type="InterPro" id="IPR018022">
    <property type="entry name" value="IPT"/>
</dbReference>
<dbReference type="Gene3D" id="3.40.50.300">
    <property type="entry name" value="P-loop containing nucleotide triphosphate hydrolases"/>
    <property type="match status" value="1"/>
</dbReference>
<keyword evidence="6 10" id="KW-0547">Nucleotide-binding</keyword>
<dbReference type="InterPro" id="IPR039657">
    <property type="entry name" value="Dimethylallyltransferase"/>
</dbReference>
<evidence type="ECO:0000256" key="9">
    <source>
        <dbReference type="ARBA" id="ARBA00049563"/>
    </source>
</evidence>
<dbReference type="InterPro" id="IPR027417">
    <property type="entry name" value="P-loop_NTPase"/>
</dbReference>
<evidence type="ECO:0000256" key="5">
    <source>
        <dbReference type="ARBA" id="ARBA00022694"/>
    </source>
</evidence>
<comment type="function">
    <text evidence="2 10 12">Catalyzes the transfer of a dimethylallyl group onto the adenine at position 37 in tRNAs that read codons beginning with uridine, leading to the formation of N6-(dimethylallyl)adenosine (i(6)A).</text>
</comment>
<comment type="caution">
    <text evidence="10">Lacks conserved residue(s) required for the propagation of feature annotation.</text>
</comment>
<dbReference type="GO" id="GO:0052381">
    <property type="term" value="F:tRNA dimethylallyltransferase activity"/>
    <property type="evidence" value="ECO:0007669"/>
    <property type="project" value="UniProtKB-UniRule"/>
</dbReference>
<evidence type="ECO:0000256" key="11">
    <source>
        <dbReference type="RuleBase" id="RU003783"/>
    </source>
</evidence>
<keyword evidence="8 10" id="KW-0460">Magnesium</keyword>
<feature type="site" description="Interaction with substrate tRNA" evidence="10">
    <location>
        <position position="125"/>
    </location>
</feature>
<dbReference type="HAMAP" id="MF_00185">
    <property type="entry name" value="IPP_trans"/>
    <property type="match status" value="1"/>
</dbReference>
<name>A0A1H9YL76_9FIRM</name>
<dbReference type="SUPFAM" id="SSF52540">
    <property type="entry name" value="P-loop containing nucleoside triphosphate hydrolases"/>
    <property type="match status" value="2"/>
</dbReference>
<gene>
    <name evidence="10" type="primary">miaA</name>
    <name evidence="14" type="ORF">SAMN05660297_00286</name>
</gene>
<feature type="region of interest" description="Interaction with substrate tRNA" evidence="10">
    <location>
        <begin position="36"/>
        <end position="39"/>
    </location>
</feature>
<keyword evidence="15" id="KW-1185">Reference proteome</keyword>
<evidence type="ECO:0000256" key="6">
    <source>
        <dbReference type="ARBA" id="ARBA00022741"/>
    </source>
</evidence>
<dbReference type="EMBL" id="FOHU01000001">
    <property type="protein sequence ID" value="SES69725.1"/>
    <property type="molecule type" value="Genomic_DNA"/>
</dbReference>
<evidence type="ECO:0000256" key="12">
    <source>
        <dbReference type="RuleBase" id="RU003784"/>
    </source>
</evidence>
<evidence type="ECO:0000256" key="10">
    <source>
        <dbReference type="HAMAP-Rule" id="MF_00185"/>
    </source>
</evidence>
<evidence type="ECO:0000256" key="13">
    <source>
        <dbReference type="RuleBase" id="RU003785"/>
    </source>
</evidence>
<dbReference type="PANTHER" id="PTHR11088">
    <property type="entry name" value="TRNA DIMETHYLALLYLTRANSFERASE"/>
    <property type="match status" value="1"/>
</dbReference>
<evidence type="ECO:0000256" key="7">
    <source>
        <dbReference type="ARBA" id="ARBA00022840"/>
    </source>
</evidence>
<evidence type="ECO:0000256" key="2">
    <source>
        <dbReference type="ARBA" id="ARBA00003213"/>
    </source>
</evidence>
<protein>
    <recommendedName>
        <fullName evidence="10">tRNA dimethylallyltransferase</fullName>
        <ecNumber evidence="10">2.5.1.75</ecNumber>
    </recommendedName>
    <alternativeName>
        <fullName evidence="10">Dimethylallyl diphosphate:tRNA dimethylallyltransferase</fullName>
        <shortName evidence="10">DMAPP:tRNA dimethylallyltransferase</shortName>
        <shortName evidence="10">DMATase</shortName>
    </alternativeName>
    <alternativeName>
        <fullName evidence="10">Isopentenyl-diphosphate:tRNA isopentenyltransferase</fullName>
        <shortName evidence="10">IPP transferase</shortName>
        <shortName evidence="10">IPPT</shortName>
        <shortName evidence="10">IPTase</shortName>
    </alternativeName>
</protein>
<evidence type="ECO:0000313" key="15">
    <source>
        <dbReference type="Proteomes" id="UP000199568"/>
    </source>
</evidence>
<organism evidence="14 15">
    <name type="scientific">Natronincola peptidivorans</name>
    <dbReference type="NCBI Taxonomy" id="426128"/>
    <lineage>
        <taxon>Bacteria</taxon>
        <taxon>Bacillati</taxon>
        <taxon>Bacillota</taxon>
        <taxon>Clostridia</taxon>
        <taxon>Peptostreptococcales</taxon>
        <taxon>Natronincolaceae</taxon>
        <taxon>Natronincola</taxon>
    </lineage>
</organism>
<evidence type="ECO:0000256" key="8">
    <source>
        <dbReference type="ARBA" id="ARBA00022842"/>
    </source>
</evidence>
<dbReference type="Gene3D" id="1.10.20.140">
    <property type="match status" value="1"/>
</dbReference>
<dbReference type="Proteomes" id="UP000199568">
    <property type="component" value="Unassembled WGS sequence"/>
</dbReference>
<keyword evidence="4 10" id="KW-0808">Transferase</keyword>
<dbReference type="NCBIfam" id="TIGR00174">
    <property type="entry name" value="miaA"/>
    <property type="match status" value="1"/>
</dbReference>
<sequence length="314" mass="36683">MIKNQLLIILGPTAVGKTNTAIELAKRLNGEIISADSMQIYKHMTIGTAKPSKEEMQGIPHHIMDIIEPDEQYSVASFQKDAKEKIDDIFHRRKNPIIVGGTGLYVNSIIYNMDFTSTISNWSLRKQLEEEAQKYGNEYVHNKLLDLDPEAAERIHKNNLKRVIRAIEVVHESGEKIGDFSKQLKLNDEYDIILIGLTRDRDELYERINRRVNLMIEDGLIAEVKYLLSLGYKEDIIAFKGLGYKEIINYLNSKYSLEEAIEIIKRDTRRYAKRQLTWFRRLENIKWYNLSEWSSNEKLIDNIMEYIEGHFNLL</sequence>
<dbReference type="GO" id="GO:0005524">
    <property type="term" value="F:ATP binding"/>
    <property type="evidence" value="ECO:0007669"/>
    <property type="project" value="UniProtKB-UniRule"/>
</dbReference>
<dbReference type="AlphaFoldDB" id="A0A1H9YL76"/>
<feature type="binding site" evidence="10">
    <location>
        <begin position="11"/>
        <end position="18"/>
    </location>
    <ligand>
        <name>ATP</name>
        <dbReference type="ChEBI" id="CHEBI:30616"/>
    </ligand>
</feature>
<dbReference type="PANTHER" id="PTHR11088:SF60">
    <property type="entry name" value="TRNA DIMETHYLALLYLTRANSFERASE"/>
    <property type="match status" value="1"/>
</dbReference>
<keyword evidence="7 10" id="KW-0067">ATP-binding</keyword>
<evidence type="ECO:0000256" key="3">
    <source>
        <dbReference type="ARBA" id="ARBA00005842"/>
    </source>
</evidence>
<comment type="cofactor">
    <cofactor evidence="1 10">
        <name>Mg(2+)</name>
        <dbReference type="ChEBI" id="CHEBI:18420"/>
    </cofactor>
</comment>
<evidence type="ECO:0000313" key="14">
    <source>
        <dbReference type="EMBL" id="SES69725.1"/>
    </source>
</evidence>
<comment type="subunit">
    <text evidence="10">Monomer.</text>
</comment>
<dbReference type="Pfam" id="PF01715">
    <property type="entry name" value="IPPT"/>
    <property type="match status" value="1"/>
</dbReference>
<evidence type="ECO:0000256" key="1">
    <source>
        <dbReference type="ARBA" id="ARBA00001946"/>
    </source>
</evidence>
<feature type="site" description="Interaction with substrate tRNA" evidence="10">
    <location>
        <position position="102"/>
    </location>
</feature>
<feature type="binding site" evidence="10">
    <location>
        <begin position="13"/>
        <end position="18"/>
    </location>
    <ligand>
        <name>substrate</name>
    </ligand>
</feature>
<dbReference type="GO" id="GO:0006400">
    <property type="term" value="P:tRNA modification"/>
    <property type="evidence" value="ECO:0007669"/>
    <property type="project" value="TreeGrafter"/>
</dbReference>
<dbReference type="EC" id="2.5.1.75" evidence="10"/>
<comment type="catalytic activity">
    <reaction evidence="9 10 11">
        <text>adenosine(37) in tRNA + dimethylallyl diphosphate = N(6)-dimethylallyladenosine(37) in tRNA + diphosphate</text>
        <dbReference type="Rhea" id="RHEA:26482"/>
        <dbReference type="Rhea" id="RHEA-COMP:10162"/>
        <dbReference type="Rhea" id="RHEA-COMP:10375"/>
        <dbReference type="ChEBI" id="CHEBI:33019"/>
        <dbReference type="ChEBI" id="CHEBI:57623"/>
        <dbReference type="ChEBI" id="CHEBI:74411"/>
        <dbReference type="ChEBI" id="CHEBI:74415"/>
        <dbReference type="EC" id="2.5.1.75"/>
    </reaction>
</comment>
<accession>A0A1H9YL76</accession>
<comment type="similarity">
    <text evidence="3 10 13">Belongs to the IPP transferase family.</text>
</comment>
<proteinExistence type="inferred from homology"/>
<reference evidence="14 15" key="1">
    <citation type="submission" date="2016-10" db="EMBL/GenBank/DDBJ databases">
        <authorList>
            <person name="de Groot N.N."/>
        </authorList>
    </citation>
    <scope>NUCLEOTIDE SEQUENCE [LARGE SCALE GENOMIC DNA]</scope>
    <source>
        <strain evidence="14 15">DSM 18979</strain>
    </source>
</reference>
<evidence type="ECO:0000256" key="4">
    <source>
        <dbReference type="ARBA" id="ARBA00022679"/>
    </source>
</evidence>